<dbReference type="GO" id="GO:0015891">
    <property type="term" value="P:siderophore transport"/>
    <property type="evidence" value="ECO:0007669"/>
    <property type="project" value="InterPro"/>
</dbReference>
<dbReference type="Proteomes" id="UP000192418">
    <property type="component" value="Unassembled WGS sequence"/>
</dbReference>
<dbReference type="InterPro" id="IPR006260">
    <property type="entry name" value="TonB/TolA_C"/>
</dbReference>
<comment type="similarity">
    <text evidence="2">Belongs to the TonB family.</text>
</comment>
<reference evidence="13 14" key="1">
    <citation type="submission" date="2017-04" db="EMBL/GenBank/DDBJ databases">
        <authorList>
            <person name="Afonso C.L."/>
            <person name="Miller P.J."/>
            <person name="Scott M.A."/>
            <person name="Spackman E."/>
            <person name="Goraichik I."/>
            <person name="Dimitrov K.M."/>
            <person name="Suarez D.L."/>
            <person name="Swayne D.E."/>
        </authorList>
    </citation>
    <scope>NUCLEOTIDE SEQUENCE [LARGE SCALE GENOMIC DNA]</scope>
    <source>
        <strain evidence="13 14">DSM 3385</strain>
    </source>
</reference>
<evidence type="ECO:0000259" key="12">
    <source>
        <dbReference type="PROSITE" id="PS52015"/>
    </source>
</evidence>
<dbReference type="NCBIfam" id="TIGR01352">
    <property type="entry name" value="tonB_Cterm"/>
    <property type="match status" value="1"/>
</dbReference>
<dbReference type="EMBL" id="FWXY01000001">
    <property type="protein sequence ID" value="SMC39513.1"/>
    <property type="molecule type" value="Genomic_DNA"/>
</dbReference>
<dbReference type="RefSeq" id="WP_170923663.1">
    <property type="nucleotide sequence ID" value="NZ_FWXY01000001.1"/>
</dbReference>
<protein>
    <submittedName>
        <fullName evidence="13">Outer membrane transport energization protein TonB</fullName>
    </submittedName>
</protein>
<organism evidence="13 14">
    <name type="scientific">Desulfocicer vacuolatum DSM 3385</name>
    <dbReference type="NCBI Taxonomy" id="1121400"/>
    <lineage>
        <taxon>Bacteria</taxon>
        <taxon>Pseudomonadati</taxon>
        <taxon>Thermodesulfobacteriota</taxon>
        <taxon>Desulfobacteria</taxon>
        <taxon>Desulfobacterales</taxon>
        <taxon>Desulfobacteraceae</taxon>
        <taxon>Desulfocicer</taxon>
    </lineage>
</organism>
<dbReference type="PRINTS" id="PR01374">
    <property type="entry name" value="TONBPROTEIN"/>
</dbReference>
<dbReference type="PROSITE" id="PS52015">
    <property type="entry name" value="TONB_CTD"/>
    <property type="match status" value="1"/>
</dbReference>
<evidence type="ECO:0000256" key="9">
    <source>
        <dbReference type="ARBA" id="ARBA00023136"/>
    </source>
</evidence>
<dbReference type="GO" id="GO:0030288">
    <property type="term" value="C:outer membrane-bounded periplasmic space"/>
    <property type="evidence" value="ECO:0007669"/>
    <property type="project" value="InterPro"/>
</dbReference>
<dbReference type="PANTHER" id="PTHR33446">
    <property type="entry name" value="PROTEIN TONB-RELATED"/>
    <property type="match status" value="1"/>
</dbReference>
<evidence type="ECO:0000256" key="8">
    <source>
        <dbReference type="ARBA" id="ARBA00022989"/>
    </source>
</evidence>
<comment type="subcellular location">
    <subcellularLocation>
        <location evidence="1">Cell inner membrane</location>
        <topology evidence="1">Single-pass membrane protein</topology>
        <orientation evidence="1">Periplasmic side</orientation>
    </subcellularLocation>
</comment>
<dbReference type="Pfam" id="PF03544">
    <property type="entry name" value="TonB_C"/>
    <property type="match status" value="1"/>
</dbReference>
<dbReference type="STRING" id="1121400.SAMN02746065_101358"/>
<evidence type="ECO:0000256" key="1">
    <source>
        <dbReference type="ARBA" id="ARBA00004383"/>
    </source>
</evidence>
<name>A0A1W1YTS3_9BACT</name>
<feature type="transmembrane region" description="Helical" evidence="11">
    <location>
        <begin position="32"/>
        <end position="52"/>
    </location>
</feature>
<keyword evidence="7" id="KW-0653">Protein transport</keyword>
<dbReference type="GO" id="GO:0015031">
    <property type="term" value="P:protein transport"/>
    <property type="evidence" value="ECO:0007669"/>
    <property type="project" value="UniProtKB-KW"/>
</dbReference>
<dbReference type="InterPro" id="IPR051045">
    <property type="entry name" value="TonB-dependent_transducer"/>
</dbReference>
<dbReference type="AlphaFoldDB" id="A0A1W1YTS3"/>
<dbReference type="Gene3D" id="3.30.1150.10">
    <property type="match status" value="1"/>
</dbReference>
<evidence type="ECO:0000313" key="14">
    <source>
        <dbReference type="Proteomes" id="UP000192418"/>
    </source>
</evidence>
<dbReference type="PANTHER" id="PTHR33446:SF14">
    <property type="entry name" value="PROTEIN TONB"/>
    <property type="match status" value="1"/>
</dbReference>
<keyword evidence="4" id="KW-1003">Cell membrane</keyword>
<keyword evidence="9 11" id="KW-0472">Membrane</keyword>
<sequence>MNSTHYIDTPSTPESVGVPPGKKVDRSLWTSFVGWGLAIAVSALLNITLFGLMPGLIHMIPKDQDALEDINAIQVIRIKRQETPPRKKELKKPKPKQEPKRVKTTTPTKVVQQKKLQLKPRLPFKLNPKLPATATSLTMPPMESFSMEAPTLKGLYEMGELDSPLTPLAKIPPIYPMRAMRRGIEGWVTVRFLVNSRGRVEQVKVVEADPKGVFEKSVINCVSQWKFKPGTVEGEPVNTMAETTIRFELEK</sequence>
<keyword evidence="6 11" id="KW-0812">Transmembrane</keyword>
<evidence type="ECO:0000256" key="2">
    <source>
        <dbReference type="ARBA" id="ARBA00006555"/>
    </source>
</evidence>
<keyword evidence="3" id="KW-0813">Transport</keyword>
<feature type="domain" description="TonB C-terminal" evidence="12">
    <location>
        <begin position="160"/>
        <end position="251"/>
    </location>
</feature>
<keyword evidence="14" id="KW-1185">Reference proteome</keyword>
<evidence type="ECO:0000313" key="13">
    <source>
        <dbReference type="EMBL" id="SMC39513.1"/>
    </source>
</evidence>
<dbReference type="InterPro" id="IPR003538">
    <property type="entry name" value="TonB"/>
</dbReference>
<dbReference type="InterPro" id="IPR037682">
    <property type="entry name" value="TonB_C"/>
</dbReference>
<evidence type="ECO:0000256" key="10">
    <source>
        <dbReference type="SAM" id="MobiDB-lite"/>
    </source>
</evidence>
<dbReference type="GO" id="GO:0031992">
    <property type="term" value="F:energy transducer activity"/>
    <property type="evidence" value="ECO:0007669"/>
    <property type="project" value="InterPro"/>
</dbReference>
<keyword evidence="8 11" id="KW-1133">Transmembrane helix</keyword>
<evidence type="ECO:0000256" key="3">
    <source>
        <dbReference type="ARBA" id="ARBA00022448"/>
    </source>
</evidence>
<dbReference type="SUPFAM" id="SSF74653">
    <property type="entry name" value="TolA/TonB C-terminal domain"/>
    <property type="match status" value="1"/>
</dbReference>
<keyword evidence="5" id="KW-0997">Cell inner membrane</keyword>
<evidence type="ECO:0000256" key="7">
    <source>
        <dbReference type="ARBA" id="ARBA00022927"/>
    </source>
</evidence>
<feature type="region of interest" description="Disordered" evidence="10">
    <location>
        <begin position="81"/>
        <end position="114"/>
    </location>
</feature>
<dbReference type="GO" id="GO:0005886">
    <property type="term" value="C:plasma membrane"/>
    <property type="evidence" value="ECO:0007669"/>
    <property type="project" value="UniProtKB-SubCell"/>
</dbReference>
<feature type="compositionally biased region" description="Polar residues" evidence="10">
    <location>
        <begin position="1"/>
        <end position="14"/>
    </location>
</feature>
<accession>A0A1W1YTS3</accession>
<evidence type="ECO:0000256" key="5">
    <source>
        <dbReference type="ARBA" id="ARBA00022519"/>
    </source>
</evidence>
<evidence type="ECO:0000256" key="4">
    <source>
        <dbReference type="ARBA" id="ARBA00022475"/>
    </source>
</evidence>
<gene>
    <name evidence="13" type="ORF">SAMN02746065_101358</name>
</gene>
<feature type="compositionally biased region" description="Low complexity" evidence="10">
    <location>
        <begin position="104"/>
        <end position="114"/>
    </location>
</feature>
<evidence type="ECO:0000256" key="6">
    <source>
        <dbReference type="ARBA" id="ARBA00022692"/>
    </source>
</evidence>
<dbReference type="GO" id="GO:0055085">
    <property type="term" value="P:transmembrane transport"/>
    <property type="evidence" value="ECO:0007669"/>
    <property type="project" value="InterPro"/>
</dbReference>
<evidence type="ECO:0000256" key="11">
    <source>
        <dbReference type="SAM" id="Phobius"/>
    </source>
</evidence>
<feature type="region of interest" description="Disordered" evidence="10">
    <location>
        <begin position="1"/>
        <end position="21"/>
    </location>
</feature>
<proteinExistence type="inferred from homology"/>